<sequence>MEIGGTCGKIMFCICYSQVTVTGFKHPYSRLLPIKYPSEHPFSESYADLQKYW</sequence>
<evidence type="ECO:0000313" key="1">
    <source>
        <dbReference type="EMBL" id="SVA04587.1"/>
    </source>
</evidence>
<organism evidence="1">
    <name type="scientific">marine metagenome</name>
    <dbReference type="NCBI Taxonomy" id="408172"/>
    <lineage>
        <taxon>unclassified sequences</taxon>
        <taxon>metagenomes</taxon>
        <taxon>ecological metagenomes</taxon>
    </lineage>
</organism>
<proteinExistence type="predicted"/>
<gene>
    <name evidence="1" type="ORF">METZ01_LOCUS57441</name>
</gene>
<name>A0A381SQC5_9ZZZZ</name>
<dbReference type="EMBL" id="UINC01003242">
    <property type="protein sequence ID" value="SVA04587.1"/>
    <property type="molecule type" value="Genomic_DNA"/>
</dbReference>
<protein>
    <submittedName>
        <fullName evidence="1">Uncharacterized protein</fullName>
    </submittedName>
</protein>
<accession>A0A381SQC5</accession>
<reference evidence="1" key="1">
    <citation type="submission" date="2018-05" db="EMBL/GenBank/DDBJ databases">
        <authorList>
            <person name="Lanie J.A."/>
            <person name="Ng W.-L."/>
            <person name="Kazmierczak K.M."/>
            <person name="Andrzejewski T.M."/>
            <person name="Davidsen T.M."/>
            <person name="Wayne K.J."/>
            <person name="Tettelin H."/>
            <person name="Glass J.I."/>
            <person name="Rusch D."/>
            <person name="Podicherti R."/>
            <person name="Tsui H.-C.T."/>
            <person name="Winkler M.E."/>
        </authorList>
    </citation>
    <scope>NUCLEOTIDE SEQUENCE</scope>
</reference>
<dbReference type="AlphaFoldDB" id="A0A381SQC5"/>